<protein>
    <submittedName>
        <fullName evidence="1">Uncharacterized protein</fullName>
    </submittedName>
</protein>
<keyword evidence="2" id="KW-1185">Reference proteome</keyword>
<comment type="caution">
    <text evidence="1">The sequence shown here is derived from an EMBL/GenBank/DDBJ whole genome shotgun (WGS) entry which is preliminary data.</text>
</comment>
<organism evidence="1 2">
    <name type="scientific">Pseudolycoriella hygida</name>
    <dbReference type="NCBI Taxonomy" id="35572"/>
    <lineage>
        <taxon>Eukaryota</taxon>
        <taxon>Metazoa</taxon>
        <taxon>Ecdysozoa</taxon>
        <taxon>Arthropoda</taxon>
        <taxon>Hexapoda</taxon>
        <taxon>Insecta</taxon>
        <taxon>Pterygota</taxon>
        <taxon>Neoptera</taxon>
        <taxon>Endopterygota</taxon>
        <taxon>Diptera</taxon>
        <taxon>Nematocera</taxon>
        <taxon>Sciaroidea</taxon>
        <taxon>Sciaridae</taxon>
        <taxon>Pseudolycoriella</taxon>
    </lineage>
</organism>
<reference evidence="1" key="1">
    <citation type="submission" date="2022-07" db="EMBL/GenBank/DDBJ databases">
        <authorList>
            <person name="Trinca V."/>
            <person name="Uliana J.V.C."/>
            <person name="Torres T.T."/>
            <person name="Ward R.J."/>
            <person name="Monesi N."/>
        </authorList>
    </citation>
    <scope>NUCLEOTIDE SEQUENCE</scope>
    <source>
        <strain evidence="1">HSMRA1968</strain>
        <tissue evidence="1">Whole embryos</tissue>
    </source>
</reference>
<proteinExistence type="predicted"/>
<dbReference type="EMBL" id="WJQU01000003">
    <property type="protein sequence ID" value="KAJ6639703.1"/>
    <property type="molecule type" value="Genomic_DNA"/>
</dbReference>
<dbReference type="Proteomes" id="UP001151699">
    <property type="component" value="Chromosome X"/>
</dbReference>
<gene>
    <name evidence="1" type="ORF">Bhyg_12450</name>
</gene>
<evidence type="ECO:0000313" key="2">
    <source>
        <dbReference type="Proteomes" id="UP001151699"/>
    </source>
</evidence>
<dbReference type="AlphaFoldDB" id="A0A9Q0S180"/>
<accession>A0A9Q0S180</accession>
<sequence length="56" mass="6352">MAKTFWLYPTDIAGKGEQNVKIYAYNEAMMTTDALNNKLRCAAAVNTFEHLKALRN</sequence>
<name>A0A9Q0S180_9DIPT</name>
<evidence type="ECO:0000313" key="1">
    <source>
        <dbReference type="EMBL" id="KAJ6639703.1"/>
    </source>
</evidence>